<dbReference type="GO" id="GO:0008270">
    <property type="term" value="F:zinc ion binding"/>
    <property type="evidence" value="ECO:0007669"/>
    <property type="project" value="UniProtKB-KW"/>
</dbReference>
<feature type="domain" description="MYND-type" evidence="5">
    <location>
        <begin position="5"/>
        <end position="46"/>
    </location>
</feature>
<keyword evidence="1" id="KW-0479">Metal-binding</keyword>
<protein>
    <submittedName>
        <fullName evidence="6">Zinc finger MYND domain-containing protein</fullName>
    </submittedName>
</protein>
<dbReference type="Pfam" id="PF01753">
    <property type="entry name" value="zf-MYND"/>
    <property type="match status" value="1"/>
</dbReference>
<proteinExistence type="predicted"/>
<evidence type="ECO:0000313" key="7">
    <source>
        <dbReference type="Proteomes" id="UP000703269"/>
    </source>
</evidence>
<comment type="caution">
    <text evidence="6">The sequence shown here is derived from an EMBL/GenBank/DDBJ whole genome shotgun (WGS) entry which is preliminary data.</text>
</comment>
<accession>A0A9P3G7L3</accession>
<dbReference type="Gene3D" id="6.10.140.2220">
    <property type="match status" value="1"/>
</dbReference>
<dbReference type="InterPro" id="IPR002893">
    <property type="entry name" value="Znf_MYND"/>
</dbReference>
<evidence type="ECO:0000259" key="5">
    <source>
        <dbReference type="PROSITE" id="PS50865"/>
    </source>
</evidence>
<sequence length="234" mass="26771">MKGTCYWCHAEIASGQVKRCSRCRLTTYCTKECQVKAWQAGHKNTCTLHKSIVDASGRELPEPPRGSDAWLCLQEDKKLSAWLERWRHVLVAEAMTSLDLANHPPERVATHCMAVWIRENAGTKRKIRDYYIEEACVMPVSELRAEHPDLAGLAVDTAHDLQRMRYAVFLVDDDDIIRLGRCCQFSYLGVDKLRRKDKAASARDARRFADALLYMTDEMTPEELKLGTPRKEEA</sequence>
<dbReference type="AlphaFoldDB" id="A0A9P3G7L3"/>
<keyword evidence="2 4" id="KW-0863">Zinc-finger</keyword>
<dbReference type="PROSITE" id="PS50865">
    <property type="entry name" value="ZF_MYND_2"/>
    <property type="match status" value="1"/>
</dbReference>
<evidence type="ECO:0000256" key="1">
    <source>
        <dbReference type="ARBA" id="ARBA00022723"/>
    </source>
</evidence>
<dbReference type="SUPFAM" id="SSF144232">
    <property type="entry name" value="HIT/MYND zinc finger-like"/>
    <property type="match status" value="1"/>
</dbReference>
<organism evidence="6 7">
    <name type="scientific">Phanerochaete sordida</name>
    <dbReference type="NCBI Taxonomy" id="48140"/>
    <lineage>
        <taxon>Eukaryota</taxon>
        <taxon>Fungi</taxon>
        <taxon>Dikarya</taxon>
        <taxon>Basidiomycota</taxon>
        <taxon>Agaricomycotina</taxon>
        <taxon>Agaricomycetes</taxon>
        <taxon>Polyporales</taxon>
        <taxon>Phanerochaetaceae</taxon>
        <taxon>Phanerochaete</taxon>
    </lineage>
</organism>
<dbReference type="EMBL" id="BPQB01000011">
    <property type="protein sequence ID" value="GJE88909.1"/>
    <property type="molecule type" value="Genomic_DNA"/>
</dbReference>
<keyword evidence="3" id="KW-0862">Zinc</keyword>
<reference evidence="6 7" key="1">
    <citation type="submission" date="2021-08" db="EMBL/GenBank/DDBJ databases">
        <title>Draft Genome Sequence of Phanerochaete sordida strain YK-624.</title>
        <authorList>
            <person name="Mori T."/>
            <person name="Dohra H."/>
            <person name="Suzuki T."/>
            <person name="Kawagishi H."/>
            <person name="Hirai H."/>
        </authorList>
    </citation>
    <scope>NUCLEOTIDE SEQUENCE [LARGE SCALE GENOMIC DNA]</scope>
    <source>
        <strain evidence="6 7">YK-624</strain>
    </source>
</reference>
<dbReference type="PROSITE" id="PS01360">
    <property type="entry name" value="ZF_MYND_1"/>
    <property type="match status" value="1"/>
</dbReference>
<evidence type="ECO:0000256" key="4">
    <source>
        <dbReference type="PROSITE-ProRule" id="PRU00134"/>
    </source>
</evidence>
<keyword evidence="7" id="KW-1185">Reference proteome</keyword>
<evidence type="ECO:0000256" key="3">
    <source>
        <dbReference type="ARBA" id="ARBA00022833"/>
    </source>
</evidence>
<gene>
    <name evidence="6" type="ORF">PsYK624_049970</name>
</gene>
<evidence type="ECO:0000256" key="2">
    <source>
        <dbReference type="ARBA" id="ARBA00022771"/>
    </source>
</evidence>
<dbReference type="OrthoDB" id="9922773at2759"/>
<name>A0A9P3G7L3_9APHY</name>
<evidence type="ECO:0000313" key="6">
    <source>
        <dbReference type="EMBL" id="GJE88909.1"/>
    </source>
</evidence>
<dbReference type="Proteomes" id="UP000703269">
    <property type="component" value="Unassembled WGS sequence"/>
</dbReference>